<keyword evidence="3" id="KW-1185">Reference proteome</keyword>
<dbReference type="CDD" id="cd00093">
    <property type="entry name" value="HTH_XRE"/>
    <property type="match status" value="1"/>
</dbReference>
<dbReference type="SUPFAM" id="SSF47413">
    <property type="entry name" value="lambda repressor-like DNA-binding domains"/>
    <property type="match status" value="1"/>
</dbReference>
<gene>
    <name evidence="2" type="ORF">BN381_390007</name>
</gene>
<dbReference type="eggNOG" id="ENOG5032R9N">
    <property type="taxonomic scope" value="Bacteria"/>
</dbReference>
<dbReference type="Pfam" id="PF01381">
    <property type="entry name" value="HTH_3"/>
    <property type="match status" value="1"/>
</dbReference>
<dbReference type="Gene3D" id="1.10.260.40">
    <property type="entry name" value="lambda repressor-like DNA-binding domains"/>
    <property type="match status" value="1"/>
</dbReference>
<dbReference type="SMART" id="SM00530">
    <property type="entry name" value="HTH_XRE"/>
    <property type="match status" value="1"/>
</dbReference>
<organism evidence="2 3">
    <name type="scientific">Candidatus Neomicrothrix parvicella RN1</name>
    <dbReference type="NCBI Taxonomy" id="1229780"/>
    <lineage>
        <taxon>Bacteria</taxon>
        <taxon>Bacillati</taxon>
        <taxon>Actinomycetota</taxon>
        <taxon>Acidimicrobiia</taxon>
        <taxon>Acidimicrobiales</taxon>
        <taxon>Microthrixaceae</taxon>
        <taxon>Candidatus Neomicrothrix</taxon>
    </lineage>
</organism>
<name>R4Z138_9ACTN</name>
<dbReference type="Proteomes" id="UP000018291">
    <property type="component" value="Unassembled WGS sequence"/>
</dbReference>
<accession>R4Z138</accession>
<dbReference type="GO" id="GO:0003677">
    <property type="term" value="F:DNA binding"/>
    <property type="evidence" value="ECO:0007669"/>
    <property type="project" value="InterPro"/>
</dbReference>
<dbReference type="InterPro" id="IPR010982">
    <property type="entry name" value="Lambda_DNA-bd_dom_sf"/>
</dbReference>
<feature type="domain" description="HTH cro/C1-type" evidence="1">
    <location>
        <begin position="17"/>
        <end position="71"/>
    </location>
</feature>
<evidence type="ECO:0000313" key="3">
    <source>
        <dbReference type="Proteomes" id="UP000018291"/>
    </source>
</evidence>
<dbReference type="AlphaFoldDB" id="R4Z138"/>
<dbReference type="STRING" id="1229780.BN381_390007"/>
<reference evidence="2 3" key="1">
    <citation type="journal article" date="2013" name="ISME J.">
        <title>Metabolic model for the filamentous 'Candidatus Microthrix parvicella' based on genomic and metagenomic analyses.</title>
        <authorList>
            <person name="Jon McIlroy S."/>
            <person name="Kristiansen R."/>
            <person name="Albertsen M."/>
            <person name="Michael Karst S."/>
            <person name="Rossetti S."/>
            <person name="Lund Nielsen J."/>
            <person name="Tandoi V."/>
            <person name="James Seviour R."/>
            <person name="Nielsen P.H."/>
        </authorList>
    </citation>
    <scope>NUCLEOTIDE SEQUENCE [LARGE SCALE GENOMIC DNA]</scope>
    <source>
        <strain evidence="2 3">RN1</strain>
    </source>
</reference>
<evidence type="ECO:0000313" key="2">
    <source>
        <dbReference type="EMBL" id="CCM64370.1"/>
    </source>
</evidence>
<dbReference type="PROSITE" id="PS50943">
    <property type="entry name" value="HTH_CROC1"/>
    <property type="match status" value="1"/>
</dbReference>
<protein>
    <submittedName>
        <fullName evidence="2">Putative DNA binding domain protein, excisionase family</fullName>
    </submittedName>
</protein>
<proteinExistence type="predicted"/>
<comment type="caution">
    <text evidence="2">The sequence shown here is derived from an EMBL/GenBank/DDBJ whole genome shotgun (WGS) entry which is preliminary data.</text>
</comment>
<dbReference type="EMBL" id="CANL01000033">
    <property type="protein sequence ID" value="CCM64370.1"/>
    <property type="molecule type" value="Genomic_DNA"/>
</dbReference>
<dbReference type="InterPro" id="IPR001387">
    <property type="entry name" value="Cro/C1-type_HTH"/>
</dbReference>
<evidence type="ECO:0000259" key="1">
    <source>
        <dbReference type="PROSITE" id="PS50943"/>
    </source>
</evidence>
<dbReference type="HOGENOM" id="CLU_1583054_0_0_11"/>
<sequence>MVYLFRYTRNMSAAELISSRRRELGLSQGQLAELTATSRERINTYERGHVSPRTDTLARVMQAMQVDLAAIPAMTFEERRSIALSTAVAEKLRSDPTKVIAKARENIASMRLVGRHEQPWVDVWESLLDLGPGPVGSLLTSADQFARDLRQSSPFAGVLTEDERRRAVSGLRR</sequence>